<dbReference type="RefSeq" id="WP_051239959.1">
    <property type="nucleotide sequence ID" value="NZ_AULI01000012.1"/>
</dbReference>
<reference evidence="3 4" key="1">
    <citation type="submission" date="2013-08" db="EMBL/GenBank/DDBJ databases">
        <authorList>
            <person name="Huang J."/>
            <person name="Wang G."/>
        </authorList>
    </citation>
    <scope>NUCLEOTIDE SEQUENCE [LARGE SCALE GENOMIC DNA]</scope>
    <source>
        <strain evidence="3 4">JSM 076056</strain>
    </source>
</reference>
<dbReference type="STRING" id="1385510.GCA_000425205_02711"/>
<evidence type="ECO:0000256" key="1">
    <source>
        <dbReference type="SAM" id="MobiDB-lite"/>
    </source>
</evidence>
<feature type="region of interest" description="Disordered" evidence="1">
    <location>
        <begin position="52"/>
        <end position="96"/>
    </location>
</feature>
<dbReference type="OrthoDB" id="2691730at2"/>
<dbReference type="Gene3D" id="3.30.1490.480">
    <property type="entry name" value="Endolytic murein transglycosylase"/>
    <property type="match status" value="1"/>
</dbReference>
<keyword evidence="2" id="KW-1133">Transmembrane helix</keyword>
<evidence type="ECO:0000256" key="2">
    <source>
        <dbReference type="SAM" id="Phobius"/>
    </source>
</evidence>
<protein>
    <recommendedName>
        <fullName evidence="5">Aminodeoxychorismate lyase</fullName>
    </recommendedName>
</protein>
<evidence type="ECO:0000313" key="4">
    <source>
        <dbReference type="Proteomes" id="UP000030528"/>
    </source>
</evidence>
<proteinExistence type="predicted"/>
<name>A0A0A5GG28_9BACI</name>
<gene>
    <name evidence="3" type="ORF">N781_05650</name>
</gene>
<dbReference type="EMBL" id="AVPE01000012">
    <property type="protein sequence ID" value="KGX90954.1"/>
    <property type="molecule type" value="Genomic_DNA"/>
</dbReference>
<comment type="caution">
    <text evidence="3">The sequence shown here is derived from an EMBL/GenBank/DDBJ whole genome shotgun (WGS) entry which is preliminary data.</text>
</comment>
<sequence>MKSTIRAFSIGILVSTVLIAFTYYQTSGKEQNTEEQQEAVSDLEAKAQLKEAGYTVYAPGKDPSKEEDSQDESEQTETSKEEETKDSEENTETSSYTLVIESGMYSSSISEALEQNGILTRPQDFTDFLDGSGYSEQIQIGEYELTSDMSFKQIAETITN</sequence>
<feature type="transmembrane region" description="Helical" evidence="2">
    <location>
        <begin position="7"/>
        <end position="24"/>
    </location>
</feature>
<dbReference type="Proteomes" id="UP000030528">
    <property type="component" value="Unassembled WGS sequence"/>
</dbReference>
<keyword evidence="2" id="KW-0472">Membrane</keyword>
<keyword evidence="2" id="KW-0812">Transmembrane</keyword>
<evidence type="ECO:0000313" key="3">
    <source>
        <dbReference type="EMBL" id="KGX90954.1"/>
    </source>
</evidence>
<dbReference type="AlphaFoldDB" id="A0A0A5GG28"/>
<organism evidence="3 4">
    <name type="scientific">Pontibacillus halophilus JSM 076056 = DSM 19796</name>
    <dbReference type="NCBI Taxonomy" id="1385510"/>
    <lineage>
        <taxon>Bacteria</taxon>
        <taxon>Bacillati</taxon>
        <taxon>Bacillota</taxon>
        <taxon>Bacilli</taxon>
        <taxon>Bacillales</taxon>
        <taxon>Bacillaceae</taxon>
        <taxon>Pontibacillus</taxon>
    </lineage>
</organism>
<accession>A0A0A5GG28</accession>
<dbReference type="eggNOG" id="COG1559">
    <property type="taxonomic scope" value="Bacteria"/>
</dbReference>
<evidence type="ECO:0008006" key="5">
    <source>
        <dbReference type="Google" id="ProtNLM"/>
    </source>
</evidence>
<keyword evidence="4" id="KW-1185">Reference proteome</keyword>